<evidence type="ECO:0000313" key="2">
    <source>
        <dbReference type="WBParaSite" id="ES5_v2.g19163.t1"/>
    </source>
</evidence>
<reference evidence="2" key="1">
    <citation type="submission" date="2022-11" db="UniProtKB">
        <authorList>
            <consortium name="WormBaseParasite"/>
        </authorList>
    </citation>
    <scope>IDENTIFICATION</scope>
</reference>
<sequence length="382" mass="41105">MKLNYSISIFALLLISLPLYAATTAHDVVCPYGSIDGIKSDKNCSTSCAIYICNGTTHRNSSFHVHSIGCPSDFFHDCSNFDEEVDHINGTDFNALKFSNDRVTYVSSGCGGNEENVTECLWDKLNAFQTQVDDMRKNDKRYKNGEEISFLGESPFVGVTSNASDFVTELPSMPSALPKMSSALPEMVSDAADMFTESPLSSSVTPDLGTLPPFITPDAPVLNYTSPDFIPNPLPTVPSVFTPDAPVLSSLSPNLIPNESFTLLPPSIMPVGLIPDSSASVTPDDTSSKPASKKPKSTATPKKRTTTPTTTTSTVAVADTNPSTESQDLKKGDDVTVPVGETPAPEKPATEKPGNASKRQEFDFWKKLGCFIIGTIFAAWIY</sequence>
<name>A0AC34FQR4_9BILA</name>
<proteinExistence type="predicted"/>
<dbReference type="Proteomes" id="UP000887579">
    <property type="component" value="Unplaced"/>
</dbReference>
<dbReference type="WBParaSite" id="ES5_v2.g19163.t1">
    <property type="protein sequence ID" value="ES5_v2.g19163.t1"/>
    <property type="gene ID" value="ES5_v2.g19163"/>
</dbReference>
<accession>A0AC34FQR4</accession>
<evidence type="ECO:0000313" key="1">
    <source>
        <dbReference type="Proteomes" id="UP000887579"/>
    </source>
</evidence>
<protein>
    <submittedName>
        <fullName evidence="2">Uncharacterized protein</fullName>
    </submittedName>
</protein>
<organism evidence="1 2">
    <name type="scientific">Panagrolaimus sp. ES5</name>
    <dbReference type="NCBI Taxonomy" id="591445"/>
    <lineage>
        <taxon>Eukaryota</taxon>
        <taxon>Metazoa</taxon>
        <taxon>Ecdysozoa</taxon>
        <taxon>Nematoda</taxon>
        <taxon>Chromadorea</taxon>
        <taxon>Rhabditida</taxon>
        <taxon>Tylenchina</taxon>
        <taxon>Panagrolaimomorpha</taxon>
        <taxon>Panagrolaimoidea</taxon>
        <taxon>Panagrolaimidae</taxon>
        <taxon>Panagrolaimus</taxon>
    </lineage>
</organism>